<dbReference type="OrthoDB" id="4946880at2"/>
<dbReference type="KEGG" id="acry:AC20117_06985"/>
<dbReference type="RefSeq" id="WP_074700342.1">
    <property type="nucleotide sequence ID" value="NZ_CP018863.1"/>
</dbReference>
<evidence type="ECO:0000313" key="3">
    <source>
        <dbReference type="Proteomes" id="UP000181917"/>
    </source>
</evidence>
<protein>
    <submittedName>
        <fullName evidence="2">Uncharacterized protein</fullName>
    </submittedName>
</protein>
<keyword evidence="3" id="KW-1185">Reference proteome</keyword>
<sequence>MKKPITWRLLILVVGTLLGLLAGAGLSAPATAAPAVSASSTYDKSDAELDLKLNKNGKFKVVGEDFEAKKVHVMVVKINKHKDKVIAHKIVRTDDGEFKWIGKKLRCGDTYKAFAHSKKDGWVESDKLRVKCRDGKY</sequence>
<name>A0A1H1CVF5_9MICC</name>
<gene>
    <name evidence="2" type="ORF">SAMN04489742_2083</name>
</gene>
<dbReference type="EMBL" id="FNKH01000002">
    <property type="protein sequence ID" value="SDQ67556.1"/>
    <property type="molecule type" value="Genomic_DNA"/>
</dbReference>
<evidence type="ECO:0000256" key="1">
    <source>
        <dbReference type="SAM" id="SignalP"/>
    </source>
</evidence>
<proteinExistence type="predicted"/>
<dbReference type="Proteomes" id="UP000181917">
    <property type="component" value="Unassembled WGS sequence"/>
</dbReference>
<keyword evidence="1" id="KW-0732">Signal</keyword>
<feature type="signal peptide" evidence="1">
    <location>
        <begin position="1"/>
        <end position="32"/>
    </location>
</feature>
<accession>A0A1H1CVF5</accession>
<dbReference type="AlphaFoldDB" id="A0A1H1CVF5"/>
<reference evidence="2 3" key="1">
    <citation type="submission" date="2016-10" db="EMBL/GenBank/DDBJ databases">
        <authorList>
            <person name="de Groot N.N."/>
        </authorList>
    </citation>
    <scope>NUCLEOTIDE SEQUENCE [LARGE SCALE GENOMIC DNA]</scope>
    <source>
        <strain evidence="2 3">DSM 20117</strain>
    </source>
</reference>
<feature type="chain" id="PRO_5039364060" evidence="1">
    <location>
        <begin position="33"/>
        <end position="137"/>
    </location>
</feature>
<organism evidence="2 3">
    <name type="scientific">Crystallibacter crystallopoietes</name>
    <dbReference type="NCBI Taxonomy" id="37928"/>
    <lineage>
        <taxon>Bacteria</taxon>
        <taxon>Bacillati</taxon>
        <taxon>Actinomycetota</taxon>
        <taxon>Actinomycetes</taxon>
        <taxon>Micrococcales</taxon>
        <taxon>Micrococcaceae</taxon>
        <taxon>Crystallibacter</taxon>
    </lineage>
</organism>
<evidence type="ECO:0000313" key="2">
    <source>
        <dbReference type="EMBL" id="SDQ67556.1"/>
    </source>
</evidence>